<dbReference type="PANTHER" id="PTHR38644:SF1">
    <property type="entry name" value="EXPRESSED PROTEIN"/>
    <property type="match status" value="1"/>
</dbReference>
<evidence type="ECO:0000313" key="2">
    <source>
        <dbReference type="EMBL" id="KAG8628280.1"/>
    </source>
</evidence>
<proteinExistence type="predicted"/>
<dbReference type="EMBL" id="JAESVG020000004">
    <property type="protein sequence ID" value="KAG8628280.1"/>
    <property type="molecule type" value="Genomic_DNA"/>
</dbReference>
<dbReference type="InterPro" id="IPR056196">
    <property type="entry name" value="Mmc1_C"/>
</dbReference>
<organism evidence="2 3">
    <name type="scientific">Elsinoe batatas</name>
    <dbReference type="NCBI Taxonomy" id="2601811"/>
    <lineage>
        <taxon>Eukaryota</taxon>
        <taxon>Fungi</taxon>
        <taxon>Dikarya</taxon>
        <taxon>Ascomycota</taxon>
        <taxon>Pezizomycotina</taxon>
        <taxon>Dothideomycetes</taxon>
        <taxon>Dothideomycetidae</taxon>
        <taxon>Myriangiales</taxon>
        <taxon>Elsinoaceae</taxon>
        <taxon>Elsinoe</taxon>
    </lineage>
</organism>
<evidence type="ECO:0000259" key="1">
    <source>
        <dbReference type="Pfam" id="PF23868"/>
    </source>
</evidence>
<dbReference type="OrthoDB" id="5593063at2759"/>
<keyword evidence="3" id="KW-1185">Reference proteome</keyword>
<evidence type="ECO:0000313" key="3">
    <source>
        <dbReference type="Proteomes" id="UP000809789"/>
    </source>
</evidence>
<name>A0A8K0L3K8_9PEZI</name>
<accession>A0A8K0L3K8</accession>
<dbReference type="PANTHER" id="PTHR38644">
    <property type="entry name" value="EXPRESSED PROTEIN"/>
    <property type="match status" value="1"/>
</dbReference>
<dbReference type="Proteomes" id="UP000809789">
    <property type="component" value="Unassembled WGS sequence"/>
</dbReference>
<sequence length="703" mass="76971">MPLRPVAHRALSTFPDHLLQTKGFAMSSRTLIPGRRASQRVLLLQRSRTHATSSGNAFSTYFNAHRISASRPKGHISRNFYNPSYVRRIASTSCRTASVDTVRPTTTFAPFPIQTHSIPPTNEPLHTSLQELNNLAPDLVNQSRLQLALRGLESTFPTIRIAIVGLGQAGSRKARRLARLLVADPLGNETSSERYLVEADTGDERAVLLRYSQVEEENGFGGVQGGPENPLLRTIHIDSPILSRNGVEILVAESTGILTLQGQQFEDSALETALLPVLNSPLAGSGRAGFVRFPVHKAVVVGEGFDGALALAEYASRIGTNEQPMINTALDLSVSDKSLSSDAINVAAAEQVLKDFRLDVGTGPRFSETWQSSGIGDLADVLKVDRTRALPVPLERHITSMLSSSEAAIERSQEAAERDVTSRSVPEETREALQQAITSWSEYAHTDLQDTMAAAFASRTWRRTTFPRVLWRVDDVSFSATQLLHSNFLIESETYLAFLIGRIGEAGFFSTTQTPPTTSSSPVGTAQAEFNPLQGLSPAQLAQTAEVRDKVKAQTGIDPFVRKPWPVGLTACRHSLLVTLVPALHARAQALVLQCLSLVGSTSALGIWYVVATAGAGVYEAGAIVGLGTVWALRRLQKLWSTERTKFEGEVKERGRLVLSEVEAGMRKRVREAQRPQIRTEDLERWAQARQLVQKCRELLRKL</sequence>
<protein>
    <recommendedName>
        <fullName evidence="1">Mmc1 C-terminal domain-containing protein</fullName>
    </recommendedName>
</protein>
<dbReference type="Pfam" id="PF23868">
    <property type="entry name" value="Mmc1_C"/>
    <property type="match status" value="1"/>
</dbReference>
<feature type="domain" description="Mmc1 C-terminal" evidence="1">
    <location>
        <begin position="434"/>
        <end position="656"/>
    </location>
</feature>
<dbReference type="Pfam" id="PF23867">
    <property type="entry name" value="Mmc1_N"/>
    <property type="match status" value="1"/>
</dbReference>
<reference evidence="2" key="1">
    <citation type="submission" date="2021-07" db="EMBL/GenBank/DDBJ databases">
        <title>Elsinoe batatas strain:CRI-CJ2 Genome sequencing and assembly.</title>
        <authorList>
            <person name="Huang L."/>
        </authorList>
    </citation>
    <scope>NUCLEOTIDE SEQUENCE</scope>
    <source>
        <strain evidence="2">CRI-CJ2</strain>
    </source>
</reference>
<dbReference type="AlphaFoldDB" id="A0A8K0L3K8"/>
<comment type="caution">
    <text evidence="2">The sequence shown here is derived from an EMBL/GenBank/DDBJ whole genome shotgun (WGS) entry which is preliminary data.</text>
</comment>
<gene>
    <name evidence="2" type="ORF">KVT40_004153</name>
</gene>